<protein>
    <submittedName>
        <fullName evidence="2">Uncharacterized protein</fullName>
    </submittedName>
</protein>
<dbReference type="EMBL" id="QFPN01000001">
    <property type="protein sequence ID" value="PZQ18925.1"/>
    <property type="molecule type" value="Genomic_DNA"/>
</dbReference>
<organism evidence="2 3">
    <name type="scientific">Ancylobacter novellus</name>
    <name type="common">Thiobacillus novellus</name>
    <dbReference type="NCBI Taxonomy" id="921"/>
    <lineage>
        <taxon>Bacteria</taxon>
        <taxon>Pseudomonadati</taxon>
        <taxon>Pseudomonadota</taxon>
        <taxon>Alphaproteobacteria</taxon>
        <taxon>Hyphomicrobiales</taxon>
        <taxon>Xanthobacteraceae</taxon>
        <taxon>Ancylobacter</taxon>
    </lineage>
</organism>
<proteinExistence type="predicted"/>
<name>A0A2W5KW06_ANCNO</name>
<sequence>MSDPRMSITLADLKAAARGEAPAEPQPEGAPVPKTTGTARAIGYTGDVCGDCGGFRMRRTGACVVCDDCGRSGGCS</sequence>
<dbReference type="AlphaFoldDB" id="A0A2W5KW06"/>
<feature type="region of interest" description="Disordered" evidence="1">
    <location>
        <begin position="16"/>
        <end position="38"/>
    </location>
</feature>
<comment type="caution">
    <text evidence="2">The sequence shown here is derived from an EMBL/GenBank/DDBJ whole genome shotgun (WGS) entry which is preliminary data.</text>
</comment>
<evidence type="ECO:0000256" key="1">
    <source>
        <dbReference type="SAM" id="MobiDB-lite"/>
    </source>
</evidence>
<reference evidence="2 3" key="1">
    <citation type="submission" date="2017-08" db="EMBL/GenBank/DDBJ databases">
        <title>Infants hospitalized years apart are colonized by the same room-sourced microbial strains.</title>
        <authorList>
            <person name="Brooks B."/>
            <person name="Olm M.R."/>
            <person name="Firek B.A."/>
            <person name="Baker R."/>
            <person name="Thomas B.C."/>
            <person name="Morowitz M.J."/>
            <person name="Banfield J.F."/>
        </authorList>
    </citation>
    <scope>NUCLEOTIDE SEQUENCE [LARGE SCALE GENOMIC DNA]</scope>
    <source>
        <strain evidence="2">S2_005_003_R2_43</strain>
    </source>
</reference>
<gene>
    <name evidence="2" type="ORF">DI565_00525</name>
</gene>
<accession>A0A2W5KW06</accession>
<evidence type="ECO:0000313" key="2">
    <source>
        <dbReference type="EMBL" id="PZQ18925.1"/>
    </source>
</evidence>
<evidence type="ECO:0000313" key="3">
    <source>
        <dbReference type="Proteomes" id="UP000249577"/>
    </source>
</evidence>
<dbReference type="Proteomes" id="UP000249577">
    <property type="component" value="Unassembled WGS sequence"/>
</dbReference>